<evidence type="ECO:0000256" key="2">
    <source>
        <dbReference type="SAM" id="SignalP"/>
    </source>
</evidence>
<proteinExistence type="predicted"/>
<dbReference type="EMBL" id="JAIRBB010000002">
    <property type="protein sequence ID" value="MCG2430415.1"/>
    <property type="molecule type" value="Genomic_DNA"/>
</dbReference>
<feature type="domain" description="Secretion system C-terminal sorting" evidence="3">
    <location>
        <begin position="227"/>
        <end position="284"/>
    </location>
</feature>
<organism evidence="4 5">
    <name type="scientific">Aequorivita xiaoshiensis</name>
    <dbReference type="NCBI Taxonomy" id="2874476"/>
    <lineage>
        <taxon>Bacteria</taxon>
        <taxon>Pseudomonadati</taxon>
        <taxon>Bacteroidota</taxon>
        <taxon>Flavobacteriia</taxon>
        <taxon>Flavobacteriales</taxon>
        <taxon>Flavobacteriaceae</taxon>
        <taxon>Aequorivita</taxon>
    </lineage>
</organism>
<evidence type="ECO:0000256" key="1">
    <source>
        <dbReference type="ARBA" id="ARBA00022729"/>
    </source>
</evidence>
<evidence type="ECO:0000259" key="3">
    <source>
        <dbReference type="Pfam" id="PF18962"/>
    </source>
</evidence>
<dbReference type="AlphaFoldDB" id="A0A9X1QZH1"/>
<dbReference type="RefSeq" id="WP_237607106.1">
    <property type="nucleotide sequence ID" value="NZ_JAIRBB010000002.1"/>
</dbReference>
<feature type="chain" id="PRO_5040995565" evidence="2">
    <location>
        <begin position="20"/>
        <end position="290"/>
    </location>
</feature>
<feature type="signal peptide" evidence="2">
    <location>
        <begin position="1"/>
        <end position="19"/>
    </location>
</feature>
<reference evidence="4" key="1">
    <citation type="submission" date="2021-09" db="EMBL/GenBank/DDBJ databases">
        <title>Genome of Aequorivita sp. strain F64183.</title>
        <authorList>
            <person name="Wang Y."/>
        </authorList>
    </citation>
    <scope>NUCLEOTIDE SEQUENCE</scope>
    <source>
        <strain evidence="4">F64183</strain>
    </source>
</reference>
<dbReference type="InterPro" id="IPR026444">
    <property type="entry name" value="Secre_tail"/>
</dbReference>
<gene>
    <name evidence="4" type="ORF">K8344_04730</name>
</gene>
<name>A0A9X1QZH1_9FLAO</name>
<keyword evidence="5" id="KW-1185">Reference proteome</keyword>
<evidence type="ECO:0000313" key="5">
    <source>
        <dbReference type="Proteomes" id="UP001139462"/>
    </source>
</evidence>
<keyword evidence="1 2" id="KW-0732">Signal</keyword>
<evidence type="ECO:0000313" key="4">
    <source>
        <dbReference type="EMBL" id="MCG2430415.1"/>
    </source>
</evidence>
<sequence length="290" mass="32725">MKKITIIFALAIAAISAQSQQTSFEASEGYTPGALVDGINGWQETSDTSNYFYVSSENASEGENSLKMTYDASQPLIFADWNFTEALPVQDDLEISMDIYVPGGNTTLYWKVMSNDEYAAFIIIQEEYVFPAVVNVVNPVPIAMALINVGQFNEIKLKFNYTNETITYYANGVEIHQDTLWGSQEAIDEYSFEAFLFEDMYIDNLKSNNVLNTGKFKETPFSHFIQNNTLNLQSSISMEQVEIYNALGSIVLTENLNNIQESINLSALNSGLYIVRLKMNNQWHSFKIVK</sequence>
<protein>
    <submittedName>
        <fullName evidence="4">T9SS type A sorting domain-containing protein</fullName>
    </submittedName>
</protein>
<comment type="caution">
    <text evidence="4">The sequence shown here is derived from an EMBL/GenBank/DDBJ whole genome shotgun (WGS) entry which is preliminary data.</text>
</comment>
<dbReference type="NCBIfam" id="TIGR04183">
    <property type="entry name" value="Por_Secre_tail"/>
    <property type="match status" value="1"/>
</dbReference>
<accession>A0A9X1QZH1</accession>
<dbReference type="Proteomes" id="UP001139462">
    <property type="component" value="Unassembled WGS sequence"/>
</dbReference>
<dbReference type="Pfam" id="PF18962">
    <property type="entry name" value="Por_Secre_tail"/>
    <property type="match status" value="1"/>
</dbReference>
<dbReference type="Gene3D" id="2.60.120.260">
    <property type="entry name" value="Galactose-binding domain-like"/>
    <property type="match status" value="1"/>
</dbReference>